<name>A0A0E9TQD9_ANGAN</name>
<accession>A0A0E9TQD9</accession>
<dbReference type="EMBL" id="GBXM01052821">
    <property type="protein sequence ID" value="JAH55756.1"/>
    <property type="molecule type" value="Transcribed_RNA"/>
</dbReference>
<reference evidence="1" key="1">
    <citation type="submission" date="2014-11" db="EMBL/GenBank/DDBJ databases">
        <authorList>
            <person name="Amaro Gonzalez C."/>
        </authorList>
    </citation>
    <scope>NUCLEOTIDE SEQUENCE</scope>
</reference>
<protein>
    <submittedName>
        <fullName evidence="1">Uncharacterized protein</fullName>
    </submittedName>
</protein>
<reference evidence="1" key="2">
    <citation type="journal article" date="2015" name="Fish Shellfish Immunol.">
        <title>Early steps in the European eel (Anguilla anguilla)-Vibrio vulnificus interaction in the gills: Role of the RtxA13 toxin.</title>
        <authorList>
            <person name="Callol A."/>
            <person name="Pajuelo D."/>
            <person name="Ebbesson L."/>
            <person name="Teles M."/>
            <person name="MacKenzie S."/>
            <person name="Amaro C."/>
        </authorList>
    </citation>
    <scope>NUCLEOTIDE SEQUENCE</scope>
</reference>
<proteinExistence type="predicted"/>
<dbReference type="AlphaFoldDB" id="A0A0E9TQD9"/>
<evidence type="ECO:0000313" key="1">
    <source>
        <dbReference type="EMBL" id="JAH55756.1"/>
    </source>
</evidence>
<sequence>MRVRVYSKFCAYLRQYRVSCFKQLGI</sequence>
<organism evidence="1">
    <name type="scientific">Anguilla anguilla</name>
    <name type="common">European freshwater eel</name>
    <name type="synonym">Muraena anguilla</name>
    <dbReference type="NCBI Taxonomy" id="7936"/>
    <lineage>
        <taxon>Eukaryota</taxon>
        <taxon>Metazoa</taxon>
        <taxon>Chordata</taxon>
        <taxon>Craniata</taxon>
        <taxon>Vertebrata</taxon>
        <taxon>Euteleostomi</taxon>
        <taxon>Actinopterygii</taxon>
        <taxon>Neopterygii</taxon>
        <taxon>Teleostei</taxon>
        <taxon>Anguilliformes</taxon>
        <taxon>Anguillidae</taxon>
        <taxon>Anguilla</taxon>
    </lineage>
</organism>